<dbReference type="KEGG" id="psoj:PHYSODRAFT_509846"/>
<feature type="region of interest" description="Disordered" evidence="1">
    <location>
        <begin position="204"/>
        <end position="223"/>
    </location>
</feature>
<gene>
    <name evidence="3" type="ORF">PHYSODRAFT_509846</name>
</gene>
<dbReference type="Proteomes" id="UP000002640">
    <property type="component" value="Unassembled WGS sequence"/>
</dbReference>
<dbReference type="SMR" id="G4ZPY8"/>
<keyword evidence="2" id="KW-0812">Transmembrane</keyword>
<evidence type="ECO:0000313" key="3">
    <source>
        <dbReference type="EMBL" id="EGZ16392.1"/>
    </source>
</evidence>
<dbReference type="GeneID" id="20659037"/>
<dbReference type="EMBL" id="JH159155">
    <property type="protein sequence ID" value="EGZ16392.1"/>
    <property type="molecule type" value="Genomic_DNA"/>
</dbReference>
<accession>G4ZPY8</accession>
<dbReference type="RefSeq" id="XP_009530141.1">
    <property type="nucleotide sequence ID" value="XM_009531846.1"/>
</dbReference>
<reference evidence="3 4" key="1">
    <citation type="journal article" date="2006" name="Science">
        <title>Phytophthora genome sequences uncover evolutionary origins and mechanisms of pathogenesis.</title>
        <authorList>
            <person name="Tyler B.M."/>
            <person name="Tripathy S."/>
            <person name="Zhang X."/>
            <person name="Dehal P."/>
            <person name="Jiang R.H."/>
            <person name="Aerts A."/>
            <person name="Arredondo F.D."/>
            <person name="Baxter L."/>
            <person name="Bensasson D."/>
            <person name="Beynon J.L."/>
            <person name="Chapman J."/>
            <person name="Damasceno C.M."/>
            <person name="Dorrance A.E."/>
            <person name="Dou D."/>
            <person name="Dickerman A.W."/>
            <person name="Dubchak I.L."/>
            <person name="Garbelotto M."/>
            <person name="Gijzen M."/>
            <person name="Gordon S.G."/>
            <person name="Govers F."/>
            <person name="Grunwald N.J."/>
            <person name="Huang W."/>
            <person name="Ivors K.L."/>
            <person name="Jones R.W."/>
            <person name="Kamoun S."/>
            <person name="Krampis K."/>
            <person name="Lamour K.H."/>
            <person name="Lee M.K."/>
            <person name="McDonald W.H."/>
            <person name="Medina M."/>
            <person name="Meijer H.J."/>
            <person name="Nordberg E.K."/>
            <person name="Maclean D.J."/>
            <person name="Ospina-Giraldo M.D."/>
            <person name="Morris P.F."/>
            <person name="Phuntumart V."/>
            <person name="Putnam N.H."/>
            <person name="Rash S."/>
            <person name="Rose J.K."/>
            <person name="Sakihama Y."/>
            <person name="Salamov A.A."/>
            <person name="Savidor A."/>
            <person name="Scheuring C.F."/>
            <person name="Smith B.M."/>
            <person name="Sobral B.W."/>
            <person name="Terry A."/>
            <person name="Torto-Alalibo T.A."/>
            <person name="Win J."/>
            <person name="Xu Z."/>
            <person name="Zhang H."/>
            <person name="Grigoriev I.V."/>
            <person name="Rokhsar D.S."/>
            <person name="Boore J.L."/>
        </authorList>
    </citation>
    <scope>NUCLEOTIDE SEQUENCE [LARGE SCALE GENOMIC DNA]</scope>
    <source>
        <strain evidence="3 4">P6497</strain>
    </source>
</reference>
<keyword evidence="2" id="KW-0472">Membrane</keyword>
<evidence type="ECO:0000256" key="1">
    <source>
        <dbReference type="SAM" id="MobiDB-lite"/>
    </source>
</evidence>
<organism evidence="3 4">
    <name type="scientific">Phytophthora sojae (strain P6497)</name>
    <name type="common">Soybean stem and root rot agent</name>
    <name type="synonym">Phytophthora megasperma f. sp. glycines</name>
    <dbReference type="NCBI Taxonomy" id="1094619"/>
    <lineage>
        <taxon>Eukaryota</taxon>
        <taxon>Sar</taxon>
        <taxon>Stramenopiles</taxon>
        <taxon>Oomycota</taxon>
        <taxon>Peronosporomycetes</taxon>
        <taxon>Peronosporales</taxon>
        <taxon>Peronosporaceae</taxon>
        <taxon>Phytophthora</taxon>
    </lineage>
</organism>
<feature type="region of interest" description="Disordered" evidence="1">
    <location>
        <begin position="86"/>
        <end position="167"/>
    </location>
</feature>
<protein>
    <submittedName>
        <fullName evidence="3">Uncharacterized protein</fullName>
    </submittedName>
</protein>
<feature type="transmembrane region" description="Helical" evidence="2">
    <location>
        <begin position="174"/>
        <end position="196"/>
    </location>
</feature>
<keyword evidence="2" id="KW-1133">Transmembrane helix</keyword>
<keyword evidence="4" id="KW-1185">Reference proteome</keyword>
<dbReference type="InParanoid" id="G4ZPY8"/>
<evidence type="ECO:0000313" key="4">
    <source>
        <dbReference type="Proteomes" id="UP000002640"/>
    </source>
</evidence>
<proteinExistence type="predicted"/>
<dbReference type="AlphaFoldDB" id="G4ZPY8"/>
<sequence>MISNSHVYTPPAASGSSVSAARSVFAASTSQCSSVETCYEGGASSTPCTVSTGGCPPCITFSDDGCYVKVDGSCPFGVDCSSVWGSSTTTSSGSSTSSTTSTTTSSGSTTSGTTTTSSTTSDTDTTGTAGTSSTSGTGTTGTAGTSSGSTTSSASGSSGTSAGDSSSSGSDMSVVFAIIGAAIGVIAVAVIFLTLVRRSKAAHEDEDDDMANTPPAFAKNPVVQAPHSTTGATTYASYGGANRPAGMGSGTGGEIGLDMSKSGGVSMNAVSYYNQQPPQNSAAPSPRVAGRAIPSQPVGGMGRSHGSNPNFAASGGFGVTSGLGASGVGMASQAPPAQMQHMPMGGVAPSPHTRRESYEF</sequence>
<feature type="region of interest" description="Disordered" evidence="1">
    <location>
        <begin position="328"/>
        <end position="360"/>
    </location>
</feature>
<name>G4ZPY8_PHYSP</name>
<dbReference type="STRING" id="1094619.G4ZPY8"/>
<dbReference type="OMA" id="VDCASAW"/>
<evidence type="ECO:0000256" key="2">
    <source>
        <dbReference type="SAM" id="Phobius"/>
    </source>
</evidence>